<comment type="pathway">
    <text evidence="1 8">Cofactor biosynthesis; (R)-pantothenate biosynthesis; (R)-pantothenate from (R)-pantoate and beta-alanine: step 1/1.</text>
</comment>
<dbReference type="EC" id="6.3.2.1" evidence="8"/>
<dbReference type="EMBL" id="FOJI01000006">
    <property type="protein sequence ID" value="SEW18173.1"/>
    <property type="molecule type" value="Genomic_DNA"/>
</dbReference>
<dbReference type="FunFam" id="3.30.1300.10:FF:000001">
    <property type="entry name" value="Pantothenate synthetase"/>
    <property type="match status" value="1"/>
</dbReference>
<keyword evidence="10" id="KW-1185">Reference proteome</keyword>
<sequence>MKIAKTIEEVRECIKEWRNEGLSIGLVPTMGYLHEGHQSLVKRACENDIVVVSIFVNPMQFGPQEDLSSYPRDLASDIRLCEENGVDLIFNPQSGEMYESDFCSYVDMSVLTEELCGLSRPEHFRGVCTVVSKLFNIVTPDRAYFGEKDAQQLAIIKRMVRDLNFNVEVIGCPIIREKDGLAKSSRNKYLNEEERKAALVLSESIQLGKKILEEGERDSAVLVKAMKDYIEAEPLVRIDYLKIVDSVSMHQVEKLESPVLVAMAVFVGKTRLIDNFIFSISENRSDSFYTSENRS</sequence>
<keyword evidence="5 8" id="KW-0547">Nucleotide-binding</keyword>
<keyword evidence="3 8" id="KW-0436">Ligase</keyword>
<feature type="binding site" evidence="8">
    <location>
        <begin position="183"/>
        <end position="186"/>
    </location>
    <ligand>
        <name>ATP</name>
        <dbReference type="ChEBI" id="CHEBI:30616"/>
    </ligand>
</feature>
<dbReference type="FunFam" id="3.40.50.620:FF:000013">
    <property type="entry name" value="Pantothenate synthetase"/>
    <property type="match status" value="1"/>
</dbReference>
<evidence type="ECO:0000256" key="1">
    <source>
        <dbReference type="ARBA" id="ARBA00004990"/>
    </source>
</evidence>
<dbReference type="InterPro" id="IPR003721">
    <property type="entry name" value="Pantoate_ligase"/>
</dbReference>
<dbReference type="InterPro" id="IPR014729">
    <property type="entry name" value="Rossmann-like_a/b/a_fold"/>
</dbReference>
<dbReference type="Gene3D" id="3.40.50.620">
    <property type="entry name" value="HUPs"/>
    <property type="match status" value="1"/>
</dbReference>
<dbReference type="PANTHER" id="PTHR21299">
    <property type="entry name" value="CYTIDYLATE KINASE/PANTOATE-BETA-ALANINE LIGASE"/>
    <property type="match status" value="1"/>
</dbReference>
<dbReference type="NCBIfam" id="TIGR00018">
    <property type="entry name" value="panC"/>
    <property type="match status" value="1"/>
</dbReference>
<dbReference type="GO" id="GO:0005524">
    <property type="term" value="F:ATP binding"/>
    <property type="evidence" value="ECO:0007669"/>
    <property type="project" value="UniProtKB-KW"/>
</dbReference>
<accession>A0A1I0PVL7</accession>
<evidence type="ECO:0000256" key="2">
    <source>
        <dbReference type="ARBA" id="ARBA00009256"/>
    </source>
</evidence>
<keyword evidence="8" id="KW-0963">Cytoplasm</keyword>
<evidence type="ECO:0000256" key="6">
    <source>
        <dbReference type="ARBA" id="ARBA00022840"/>
    </source>
</evidence>
<comment type="similarity">
    <text evidence="2 8">Belongs to the pantothenate synthetase family.</text>
</comment>
<feature type="binding site" evidence="8">
    <location>
        <position position="152"/>
    </location>
    <ligand>
        <name>(R)-pantoate</name>
        <dbReference type="ChEBI" id="CHEBI:15980"/>
    </ligand>
</feature>
<protein>
    <recommendedName>
        <fullName evidence="8">Pantothenate synthetase</fullName>
        <shortName evidence="8">PS</shortName>
        <ecNumber evidence="8">6.3.2.1</ecNumber>
    </recommendedName>
    <alternativeName>
        <fullName evidence="8">Pantoate--beta-alanine ligase</fullName>
    </alternativeName>
    <alternativeName>
        <fullName evidence="8">Pantoate-activating enzyme</fullName>
    </alternativeName>
</protein>
<dbReference type="RefSeq" id="WP_092452988.1">
    <property type="nucleotide sequence ID" value="NZ_FOJI01000006.1"/>
</dbReference>
<evidence type="ECO:0000313" key="10">
    <source>
        <dbReference type="Proteomes" id="UP000199701"/>
    </source>
</evidence>
<dbReference type="OrthoDB" id="9773087at2"/>
<comment type="miscellaneous">
    <text evidence="8">The reaction proceeds by a bi uni uni bi ping pong mechanism.</text>
</comment>
<comment type="subunit">
    <text evidence="8">Homodimer.</text>
</comment>
<dbReference type="Gene3D" id="3.30.1300.10">
    <property type="entry name" value="Pantoate-beta-alanine ligase, C-terminal domain"/>
    <property type="match status" value="1"/>
</dbReference>
<feature type="binding site" evidence="8">
    <location>
        <position position="60"/>
    </location>
    <ligand>
        <name>beta-alanine</name>
        <dbReference type="ChEBI" id="CHEBI:57966"/>
    </ligand>
</feature>
<keyword evidence="4 8" id="KW-0566">Pantothenate biosynthesis</keyword>
<dbReference type="Pfam" id="PF02569">
    <property type="entry name" value="Pantoate_ligase"/>
    <property type="match status" value="1"/>
</dbReference>
<dbReference type="SUPFAM" id="SSF52374">
    <property type="entry name" value="Nucleotidylyl transferase"/>
    <property type="match status" value="1"/>
</dbReference>
<evidence type="ECO:0000256" key="3">
    <source>
        <dbReference type="ARBA" id="ARBA00022598"/>
    </source>
</evidence>
<evidence type="ECO:0000256" key="7">
    <source>
        <dbReference type="ARBA" id="ARBA00048258"/>
    </source>
</evidence>
<evidence type="ECO:0000256" key="4">
    <source>
        <dbReference type="ARBA" id="ARBA00022655"/>
    </source>
</evidence>
<dbReference type="GO" id="GO:0004592">
    <property type="term" value="F:pantoate-beta-alanine ligase activity"/>
    <property type="evidence" value="ECO:0007669"/>
    <property type="project" value="UniProtKB-UniRule"/>
</dbReference>
<feature type="binding site" evidence="8">
    <location>
        <position position="60"/>
    </location>
    <ligand>
        <name>(R)-pantoate</name>
        <dbReference type="ChEBI" id="CHEBI:15980"/>
    </ligand>
</feature>
<feature type="binding site" evidence="8">
    <location>
        <begin position="30"/>
        <end position="37"/>
    </location>
    <ligand>
        <name>ATP</name>
        <dbReference type="ChEBI" id="CHEBI:30616"/>
    </ligand>
</feature>
<feature type="binding site" evidence="8">
    <location>
        <begin position="146"/>
        <end position="149"/>
    </location>
    <ligand>
        <name>ATP</name>
        <dbReference type="ChEBI" id="CHEBI:30616"/>
    </ligand>
</feature>
<dbReference type="UniPathway" id="UPA00028">
    <property type="reaction ID" value="UER00005"/>
</dbReference>
<dbReference type="CDD" id="cd00560">
    <property type="entry name" value="PanC"/>
    <property type="match status" value="1"/>
</dbReference>
<name>A0A1I0PVL7_9FIRM</name>
<evidence type="ECO:0000313" key="9">
    <source>
        <dbReference type="EMBL" id="SEW18173.1"/>
    </source>
</evidence>
<dbReference type="STRING" id="99656.SAMN05421659_10618"/>
<feature type="active site" description="Proton donor" evidence="8">
    <location>
        <position position="37"/>
    </location>
</feature>
<dbReference type="InterPro" id="IPR042176">
    <property type="entry name" value="Pantoate_ligase_C"/>
</dbReference>
<comment type="catalytic activity">
    <reaction evidence="7 8">
        <text>(R)-pantoate + beta-alanine + ATP = (R)-pantothenate + AMP + diphosphate + H(+)</text>
        <dbReference type="Rhea" id="RHEA:10912"/>
        <dbReference type="ChEBI" id="CHEBI:15378"/>
        <dbReference type="ChEBI" id="CHEBI:15980"/>
        <dbReference type="ChEBI" id="CHEBI:29032"/>
        <dbReference type="ChEBI" id="CHEBI:30616"/>
        <dbReference type="ChEBI" id="CHEBI:33019"/>
        <dbReference type="ChEBI" id="CHEBI:57966"/>
        <dbReference type="ChEBI" id="CHEBI:456215"/>
        <dbReference type="EC" id="6.3.2.1"/>
    </reaction>
</comment>
<dbReference type="GO" id="GO:0015940">
    <property type="term" value="P:pantothenate biosynthetic process"/>
    <property type="evidence" value="ECO:0007669"/>
    <property type="project" value="UniProtKB-UniRule"/>
</dbReference>
<reference evidence="9 10" key="1">
    <citation type="submission" date="2016-10" db="EMBL/GenBank/DDBJ databases">
        <authorList>
            <person name="de Groot N.N."/>
        </authorList>
    </citation>
    <scope>NUCLEOTIDE SEQUENCE [LARGE SCALE GENOMIC DNA]</scope>
    <source>
        <strain evidence="9 10">DSM 9179</strain>
    </source>
</reference>
<dbReference type="HAMAP" id="MF_00158">
    <property type="entry name" value="PanC"/>
    <property type="match status" value="1"/>
</dbReference>
<dbReference type="Proteomes" id="UP000199701">
    <property type="component" value="Unassembled WGS sequence"/>
</dbReference>
<organism evidence="9 10">
    <name type="scientific">[Clostridium] fimetarium</name>
    <dbReference type="NCBI Taxonomy" id="99656"/>
    <lineage>
        <taxon>Bacteria</taxon>
        <taxon>Bacillati</taxon>
        <taxon>Bacillota</taxon>
        <taxon>Clostridia</taxon>
        <taxon>Lachnospirales</taxon>
        <taxon>Lachnospiraceae</taxon>
    </lineage>
</organism>
<dbReference type="GO" id="GO:0005829">
    <property type="term" value="C:cytosol"/>
    <property type="evidence" value="ECO:0007669"/>
    <property type="project" value="TreeGrafter"/>
</dbReference>
<feature type="binding site" evidence="8">
    <location>
        <position position="175"/>
    </location>
    <ligand>
        <name>ATP</name>
        <dbReference type="ChEBI" id="CHEBI:30616"/>
    </ligand>
</feature>
<comment type="function">
    <text evidence="8">Catalyzes the condensation of pantoate with beta-alanine in an ATP-dependent reaction via a pantoyl-adenylate intermediate.</text>
</comment>
<comment type="subcellular location">
    <subcellularLocation>
        <location evidence="8">Cytoplasm</location>
    </subcellularLocation>
</comment>
<evidence type="ECO:0000256" key="5">
    <source>
        <dbReference type="ARBA" id="ARBA00022741"/>
    </source>
</evidence>
<proteinExistence type="inferred from homology"/>
<gene>
    <name evidence="8" type="primary">panC</name>
    <name evidence="9" type="ORF">SAMN05421659_10618</name>
</gene>
<keyword evidence="6 8" id="KW-0067">ATP-binding</keyword>
<evidence type="ECO:0000256" key="8">
    <source>
        <dbReference type="HAMAP-Rule" id="MF_00158"/>
    </source>
</evidence>
<dbReference type="AlphaFoldDB" id="A0A1I0PVL7"/>
<dbReference type="PANTHER" id="PTHR21299:SF1">
    <property type="entry name" value="PANTOATE--BETA-ALANINE LIGASE"/>
    <property type="match status" value="1"/>
</dbReference>